<proteinExistence type="predicted"/>
<organism evidence="2 3">
    <name type="scientific">Vibrio marisflavi CECT 7928</name>
    <dbReference type="NCBI Taxonomy" id="634439"/>
    <lineage>
        <taxon>Bacteria</taxon>
        <taxon>Pseudomonadati</taxon>
        <taxon>Pseudomonadota</taxon>
        <taxon>Gammaproteobacteria</taxon>
        <taxon>Vibrionales</taxon>
        <taxon>Vibrionaceae</taxon>
        <taxon>Vibrio</taxon>
    </lineage>
</organism>
<evidence type="ECO:0000313" key="3">
    <source>
        <dbReference type="Proteomes" id="UP000838748"/>
    </source>
</evidence>
<gene>
    <name evidence="2" type="ORF">VMF7928_02488</name>
</gene>
<evidence type="ECO:0000313" key="2">
    <source>
        <dbReference type="EMBL" id="CAH0539847.1"/>
    </source>
</evidence>
<dbReference type="EMBL" id="CAKLDM010000002">
    <property type="protein sequence ID" value="CAH0539847.1"/>
    <property type="molecule type" value="Genomic_DNA"/>
</dbReference>
<dbReference type="RefSeq" id="WP_237363612.1">
    <property type="nucleotide sequence ID" value="NZ_CAKLDM010000002.1"/>
</dbReference>
<protein>
    <submittedName>
        <fullName evidence="2">Uncharacterized protein</fullName>
    </submittedName>
</protein>
<keyword evidence="1" id="KW-0812">Transmembrane</keyword>
<keyword evidence="1" id="KW-1133">Transmembrane helix</keyword>
<comment type="caution">
    <text evidence="2">The sequence shown here is derived from an EMBL/GenBank/DDBJ whole genome shotgun (WGS) entry which is preliminary data.</text>
</comment>
<dbReference type="Proteomes" id="UP000838748">
    <property type="component" value="Unassembled WGS sequence"/>
</dbReference>
<accession>A0ABN8E3J6</accession>
<reference evidence="2" key="1">
    <citation type="submission" date="2021-11" db="EMBL/GenBank/DDBJ databases">
        <authorList>
            <person name="Rodrigo-Torres L."/>
            <person name="Arahal R. D."/>
            <person name="Lucena T."/>
        </authorList>
    </citation>
    <scope>NUCLEOTIDE SEQUENCE</scope>
    <source>
        <strain evidence="2">CECT 7928</strain>
    </source>
</reference>
<feature type="transmembrane region" description="Helical" evidence="1">
    <location>
        <begin position="12"/>
        <end position="30"/>
    </location>
</feature>
<sequence length="122" mass="13644">MPAQKLTKGRLTQISVMLVVLLVVFFWRTFTFQPTSSFQCKSNSVCTFSVKNYYGKVIRTSPGSILINSTAPFTITTKQKNVNIIKEGSTWSISYPEGLTSLNVNVSVSQDEKNTNLQINLQ</sequence>
<keyword evidence="1" id="KW-0472">Membrane</keyword>
<keyword evidence="3" id="KW-1185">Reference proteome</keyword>
<evidence type="ECO:0000256" key="1">
    <source>
        <dbReference type="SAM" id="Phobius"/>
    </source>
</evidence>
<name>A0ABN8E3J6_9VIBR</name>